<comment type="caution">
    <text evidence="1">The sequence shown here is derived from an EMBL/GenBank/DDBJ whole genome shotgun (WGS) entry which is preliminary data.</text>
</comment>
<protein>
    <submittedName>
        <fullName evidence="1">Uncharacterized protein</fullName>
    </submittedName>
</protein>
<organism evidence="1 2">
    <name type="scientific">Steinernema carpocapsae</name>
    <name type="common">Entomopathogenic nematode</name>
    <dbReference type="NCBI Taxonomy" id="34508"/>
    <lineage>
        <taxon>Eukaryota</taxon>
        <taxon>Metazoa</taxon>
        <taxon>Ecdysozoa</taxon>
        <taxon>Nematoda</taxon>
        <taxon>Chromadorea</taxon>
        <taxon>Rhabditida</taxon>
        <taxon>Tylenchina</taxon>
        <taxon>Panagrolaimomorpha</taxon>
        <taxon>Strongyloidoidea</taxon>
        <taxon>Steinernematidae</taxon>
        <taxon>Steinernema</taxon>
    </lineage>
</organism>
<reference evidence="1 2" key="2">
    <citation type="journal article" date="2019" name="G3 (Bethesda)">
        <title>Hybrid Assembly of the Genome of the Entomopathogenic Nematode Steinernema carpocapsae Identifies the X-Chromosome.</title>
        <authorList>
            <person name="Serra L."/>
            <person name="Macchietto M."/>
            <person name="Macias-Munoz A."/>
            <person name="McGill C.J."/>
            <person name="Rodriguez I.M."/>
            <person name="Rodriguez B."/>
            <person name="Murad R."/>
            <person name="Mortazavi A."/>
        </authorList>
    </citation>
    <scope>NUCLEOTIDE SEQUENCE [LARGE SCALE GENOMIC DNA]</scope>
    <source>
        <strain evidence="1 2">ALL</strain>
    </source>
</reference>
<sequence length="100" mass="10961">MCALVAAMDELLKAGEPYDALTERVPYFLTALFQILSAVVDAQYPVVQPSKEEGKKSVVITPELRRVSSTPAALVSHALKSLLVRTRSDQIMDLMNAERG</sequence>
<keyword evidence="2" id="KW-1185">Reference proteome</keyword>
<name>A0A4U5LU27_STECR</name>
<evidence type="ECO:0000313" key="1">
    <source>
        <dbReference type="EMBL" id="TKR59594.1"/>
    </source>
</evidence>
<dbReference type="EMBL" id="AZBU02000012">
    <property type="protein sequence ID" value="TKR59594.1"/>
    <property type="molecule type" value="Genomic_DNA"/>
</dbReference>
<dbReference type="AlphaFoldDB" id="A0A4U5LU27"/>
<gene>
    <name evidence="1" type="ORF">L596_029242</name>
</gene>
<proteinExistence type="predicted"/>
<dbReference type="Proteomes" id="UP000298663">
    <property type="component" value="Unassembled WGS sequence"/>
</dbReference>
<evidence type="ECO:0000313" key="2">
    <source>
        <dbReference type="Proteomes" id="UP000298663"/>
    </source>
</evidence>
<reference evidence="1 2" key="1">
    <citation type="journal article" date="2015" name="Genome Biol.">
        <title>Comparative genomics of Steinernema reveals deeply conserved gene regulatory networks.</title>
        <authorList>
            <person name="Dillman A.R."/>
            <person name="Macchietto M."/>
            <person name="Porter C.F."/>
            <person name="Rogers A."/>
            <person name="Williams B."/>
            <person name="Antoshechkin I."/>
            <person name="Lee M.M."/>
            <person name="Goodwin Z."/>
            <person name="Lu X."/>
            <person name="Lewis E.E."/>
            <person name="Goodrich-Blair H."/>
            <person name="Stock S.P."/>
            <person name="Adams B.J."/>
            <person name="Sternberg P.W."/>
            <person name="Mortazavi A."/>
        </authorList>
    </citation>
    <scope>NUCLEOTIDE SEQUENCE [LARGE SCALE GENOMIC DNA]</scope>
    <source>
        <strain evidence="1 2">ALL</strain>
    </source>
</reference>
<accession>A0A4U5LU27</accession>